<dbReference type="SMART" id="SM01117">
    <property type="entry name" value="Cyt-b5"/>
    <property type="match status" value="1"/>
</dbReference>
<evidence type="ECO:0000313" key="5">
    <source>
        <dbReference type="EMBL" id="KAK5116502.1"/>
    </source>
</evidence>
<dbReference type="PANTHER" id="PTHR10281">
    <property type="entry name" value="MEMBRANE-ASSOCIATED PROGESTERONE RECEPTOR COMPONENT-RELATED"/>
    <property type="match status" value="1"/>
</dbReference>
<dbReference type="GO" id="GO:0012505">
    <property type="term" value="C:endomembrane system"/>
    <property type="evidence" value="ECO:0007669"/>
    <property type="project" value="TreeGrafter"/>
</dbReference>
<dbReference type="PANTHER" id="PTHR10281:SF76">
    <property type="entry name" value="CALCUTTA CUP-RELATED"/>
    <property type="match status" value="1"/>
</dbReference>
<dbReference type="AlphaFoldDB" id="A0AAN7YT46"/>
<evidence type="ECO:0000259" key="4">
    <source>
        <dbReference type="SMART" id="SM01117"/>
    </source>
</evidence>
<reference evidence="5" key="1">
    <citation type="submission" date="2023-08" db="EMBL/GenBank/DDBJ databases">
        <title>Black Yeasts Isolated from many extreme environments.</title>
        <authorList>
            <person name="Coleine C."/>
            <person name="Stajich J.E."/>
            <person name="Selbmann L."/>
        </authorList>
    </citation>
    <scope>NUCLEOTIDE SEQUENCE</scope>
    <source>
        <strain evidence="5">CCFEE 5401</strain>
    </source>
</reference>
<dbReference type="GO" id="GO:0016020">
    <property type="term" value="C:membrane"/>
    <property type="evidence" value="ECO:0007669"/>
    <property type="project" value="TreeGrafter"/>
</dbReference>
<dbReference type="EMBL" id="JAVRRL010000008">
    <property type="protein sequence ID" value="KAK5116502.1"/>
    <property type="molecule type" value="Genomic_DNA"/>
</dbReference>
<dbReference type="InterPro" id="IPR036400">
    <property type="entry name" value="Cyt_B5-like_heme/steroid_sf"/>
</dbReference>
<evidence type="ECO:0000313" key="6">
    <source>
        <dbReference type="Proteomes" id="UP001310890"/>
    </source>
</evidence>
<keyword evidence="3" id="KW-1133">Transmembrane helix</keyword>
<protein>
    <recommendedName>
        <fullName evidence="4">Cytochrome b5 heme-binding domain-containing protein</fullName>
    </recommendedName>
</protein>
<dbReference type="Pfam" id="PF00173">
    <property type="entry name" value="Cyt-b5"/>
    <property type="match status" value="1"/>
</dbReference>
<comment type="caution">
    <text evidence="5">The sequence shown here is derived from an EMBL/GenBank/DDBJ whole genome shotgun (WGS) entry which is preliminary data.</text>
</comment>
<sequence>MTDQQPRRRVIANNKDDGDVKTDYASTTSTEAAHSFSIIDILRIVAGLMLLNCLLSYFITNDSLLWGYKPWFIRPAVVLRYIQGPIHLTDAQLLAYNGTDPTKPIYLALNGTIYDVTAGRRIYGPGGSYHVFAGKDAARGFISGCFAEDAVPDLRGVEWTYIPTDVPALGTPGVTAEQKSYREREVRRARKKVREVLAGWAELFEGAKGKKDYFVVGVVDRAEGWLDQVEKRGLCAQAERQRPKGEGSTVEGDAGAAYRGG</sequence>
<dbReference type="Proteomes" id="UP001310890">
    <property type="component" value="Unassembled WGS sequence"/>
</dbReference>
<dbReference type="FunFam" id="3.10.120.10:FF:000018">
    <property type="entry name" value="Heme/steroid binding domain protein, putative"/>
    <property type="match status" value="1"/>
</dbReference>
<feature type="transmembrane region" description="Helical" evidence="3">
    <location>
        <begin position="41"/>
        <end position="59"/>
    </location>
</feature>
<dbReference type="SUPFAM" id="SSF55856">
    <property type="entry name" value="Cytochrome b5-like heme/steroid binding domain"/>
    <property type="match status" value="1"/>
</dbReference>
<accession>A0AAN7YT46</accession>
<feature type="domain" description="Cytochrome b5 heme-binding" evidence="4">
    <location>
        <begin position="88"/>
        <end position="166"/>
    </location>
</feature>
<dbReference type="Gene3D" id="3.10.120.10">
    <property type="entry name" value="Cytochrome b5-like heme/steroid binding domain"/>
    <property type="match status" value="1"/>
</dbReference>
<keyword evidence="3" id="KW-0472">Membrane</keyword>
<proteinExistence type="inferred from homology"/>
<keyword evidence="3" id="KW-0812">Transmembrane</keyword>
<evidence type="ECO:0000256" key="1">
    <source>
        <dbReference type="ARBA" id="ARBA00038357"/>
    </source>
</evidence>
<dbReference type="InterPro" id="IPR050577">
    <property type="entry name" value="MAPR/NEUFC/NENF-like"/>
</dbReference>
<name>A0AAN7YT46_9PEZI</name>
<comment type="similarity">
    <text evidence="1">Belongs to the cytochrome b5 family. MAPR subfamily.</text>
</comment>
<evidence type="ECO:0000256" key="3">
    <source>
        <dbReference type="SAM" id="Phobius"/>
    </source>
</evidence>
<gene>
    <name evidence="5" type="ORF">LTR62_008051</name>
</gene>
<evidence type="ECO:0000256" key="2">
    <source>
        <dbReference type="SAM" id="MobiDB-lite"/>
    </source>
</evidence>
<dbReference type="InterPro" id="IPR001199">
    <property type="entry name" value="Cyt_B5-like_heme/steroid-bd"/>
</dbReference>
<feature type="region of interest" description="Disordered" evidence="2">
    <location>
        <begin position="238"/>
        <end position="261"/>
    </location>
</feature>
<organism evidence="5 6">
    <name type="scientific">Meristemomyces frigidus</name>
    <dbReference type="NCBI Taxonomy" id="1508187"/>
    <lineage>
        <taxon>Eukaryota</taxon>
        <taxon>Fungi</taxon>
        <taxon>Dikarya</taxon>
        <taxon>Ascomycota</taxon>
        <taxon>Pezizomycotina</taxon>
        <taxon>Dothideomycetes</taxon>
        <taxon>Dothideomycetidae</taxon>
        <taxon>Mycosphaerellales</taxon>
        <taxon>Teratosphaeriaceae</taxon>
        <taxon>Meristemomyces</taxon>
    </lineage>
</organism>